<dbReference type="PATRIC" id="fig|1299334.3.peg.5477"/>
<protein>
    <submittedName>
        <fullName evidence="1">Uncharacterized protein</fullName>
    </submittedName>
</protein>
<evidence type="ECO:0000313" key="1">
    <source>
        <dbReference type="EMBL" id="EUA32867.1"/>
    </source>
</evidence>
<name>X8ALW6_MYCXE</name>
<dbReference type="AlphaFoldDB" id="X8ALW6"/>
<reference evidence="1" key="1">
    <citation type="submission" date="2014-01" db="EMBL/GenBank/DDBJ databases">
        <authorList>
            <person name="Brown-Elliot B."/>
            <person name="Wallace R."/>
            <person name="Lenaerts A."/>
            <person name="Ordway D."/>
            <person name="DeGroote M.A."/>
            <person name="Parker T."/>
            <person name="Sizemore C."/>
            <person name="Tallon L.J."/>
            <person name="Sadzewicz L.K."/>
            <person name="Sengamalay N."/>
            <person name="Fraser C.M."/>
            <person name="Hine E."/>
            <person name="Shefchek K.A."/>
            <person name="Das S.P."/>
            <person name="Tettelin H."/>
        </authorList>
    </citation>
    <scope>NUCLEOTIDE SEQUENCE [LARGE SCALE GENOMIC DNA]</scope>
    <source>
        <strain evidence="1">4042</strain>
    </source>
</reference>
<accession>X8ALW6</accession>
<dbReference type="EMBL" id="JAOB01000050">
    <property type="protein sequence ID" value="EUA32867.1"/>
    <property type="molecule type" value="Genomic_DNA"/>
</dbReference>
<sequence length="44" mass="4764">MNGQGTLRAMWSAVLALGLLAGLDPMRFGITLLVISRSRPCKTF</sequence>
<comment type="caution">
    <text evidence="1">The sequence shown here is derived from an EMBL/GenBank/DDBJ whole genome shotgun (WGS) entry which is preliminary data.</text>
</comment>
<proteinExistence type="predicted"/>
<organism evidence="1">
    <name type="scientific">Mycobacterium xenopi 4042</name>
    <dbReference type="NCBI Taxonomy" id="1299334"/>
    <lineage>
        <taxon>Bacteria</taxon>
        <taxon>Bacillati</taxon>
        <taxon>Actinomycetota</taxon>
        <taxon>Actinomycetes</taxon>
        <taxon>Mycobacteriales</taxon>
        <taxon>Mycobacteriaceae</taxon>
        <taxon>Mycobacterium</taxon>
    </lineage>
</organism>
<gene>
    <name evidence="1" type="ORF">I553_9056</name>
</gene>